<evidence type="ECO:0000256" key="4">
    <source>
        <dbReference type="ARBA" id="ARBA00022676"/>
    </source>
</evidence>
<keyword evidence="6 10" id="KW-0812">Transmembrane</keyword>
<dbReference type="FunCoup" id="A0A1Y1UMM1">
    <property type="interactions" value="557"/>
</dbReference>
<evidence type="ECO:0000256" key="1">
    <source>
        <dbReference type="ARBA" id="ARBA00004477"/>
    </source>
</evidence>
<keyword evidence="5 12" id="KW-0808">Transferase</keyword>
<evidence type="ECO:0000256" key="5">
    <source>
        <dbReference type="ARBA" id="ARBA00022679"/>
    </source>
</evidence>
<feature type="region of interest" description="Disordered" evidence="11">
    <location>
        <begin position="50"/>
        <end position="108"/>
    </location>
</feature>
<gene>
    <name evidence="12" type="ORF">BD324DRAFT_619192</name>
</gene>
<dbReference type="RefSeq" id="XP_021873161.1">
    <property type="nucleotide sequence ID" value="XM_022015137.1"/>
</dbReference>
<evidence type="ECO:0000256" key="9">
    <source>
        <dbReference type="ARBA" id="ARBA00023136"/>
    </source>
</evidence>
<dbReference type="EC" id="2.4.1.-" evidence="10"/>
<evidence type="ECO:0000256" key="2">
    <source>
        <dbReference type="ARBA" id="ARBA00004922"/>
    </source>
</evidence>
<keyword evidence="13" id="KW-1185">Reference proteome</keyword>
<dbReference type="Pfam" id="PF03901">
    <property type="entry name" value="Glyco_transf_22"/>
    <property type="match status" value="1"/>
</dbReference>
<feature type="transmembrane region" description="Helical" evidence="10">
    <location>
        <begin position="377"/>
        <end position="400"/>
    </location>
</feature>
<evidence type="ECO:0000313" key="13">
    <source>
        <dbReference type="Proteomes" id="UP000193218"/>
    </source>
</evidence>
<dbReference type="AlphaFoldDB" id="A0A1Y1UMM1"/>
<evidence type="ECO:0000256" key="7">
    <source>
        <dbReference type="ARBA" id="ARBA00022824"/>
    </source>
</evidence>
<organism evidence="12 13">
    <name type="scientific">Kockovaella imperatae</name>
    <dbReference type="NCBI Taxonomy" id="4999"/>
    <lineage>
        <taxon>Eukaryota</taxon>
        <taxon>Fungi</taxon>
        <taxon>Dikarya</taxon>
        <taxon>Basidiomycota</taxon>
        <taxon>Agaricomycotina</taxon>
        <taxon>Tremellomycetes</taxon>
        <taxon>Tremellales</taxon>
        <taxon>Cuniculitremaceae</taxon>
        <taxon>Kockovaella</taxon>
    </lineage>
</organism>
<keyword evidence="8 10" id="KW-1133">Transmembrane helix</keyword>
<keyword evidence="4 10" id="KW-0328">Glycosyltransferase</keyword>
<dbReference type="PANTHER" id="PTHR22760:SF2">
    <property type="entry name" value="ALPHA-1,2-MANNOSYLTRANSFERASE ALG9"/>
    <property type="match status" value="1"/>
</dbReference>
<comment type="subcellular location">
    <subcellularLocation>
        <location evidence="1 10">Endoplasmic reticulum membrane</location>
        <topology evidence="1 10">Multi-pass membrane protein</topology>
    </subcellularLocation>
</comment>
<proteinExistence type="inferred from homology"/>
<feature type="transmembrane region" description="Helical" evidence="10">
    <location>
        <begin position="450"/>
        <end position="471"/>
    </location>
</feature>
<evidence type="ECO:0000256" key="11">
    <source>
        <dbReference type="SAM" id="MobiDB-lite"/>
    </source>
</evidence>
<dbReference type="GO" id="GO:0006487">
    <property type="term" value="P:protein N-linked glycosylation"/>
    <property type="evidence" value="ECO:0007669"/>
    <property type="project" value="TreeGrafter"/>
</dbReference>
<dbReference type="InParanoid" id="A0A1Y1UMM1"/>
<feature type="transmembrane region" description="Helical" evidence="10">
    <location>
        <begin position="517"/>
        <end position="536"/>
    </location>
</feature>
<comment type="caution">
    <text evidence="12">The sequence shown here is derived from an EMBL/GenBank/DDBJ whole genome shotgun (WGS) entry which is preliminary data.</text>
</comment>
<dbReference type="PANTHER" id="PTHR22760">
    <property type="entry name" value="GLYCOSYLTRANSFERASE"/>
    <property type="match status" value="1"/>
</dbReference>
<dbReference type="STRING" id="4999.A0A1Y1UMM1"/>
<protein>
    <recommendedName>
        <fullName evidence="10">Mannosyltransferase</fullName>
        <ecNumber evidence="10">2.4.1.-</ecNumber>
    </recommendedName>
</protein>
<dbReference type="UniPathway" id="UPA00378"/>
<evidence type="ECO:0000256" key="10">
    <source>
        <dbReference type="RuleBase" id="RU363075"/>
    </source>
</evidence>
<evidence type="ECO:0000256" key="3">
    <source>
        <dbReference type="ARBA" id="ARBA00007063"/>
    </source>
</evidence>
<feature type="transmembrane region" description="Helical" evidence="10">
    <location>
        <begin position="477"/>
        <end position="496"/>
    </location>
</feature>
<dbReference type="InterPro" id="IPR005599">
    <property type="entry name" value="GPI_mannosylTrfase"/>
</dbReference>
<dbReference type="OrthoDB" id="497541at2759"/>
<evidence type="ECO:0000256" key="6">
    <source>
        <dbReference type="ARBA" id="ARBA00022692"/>
    </source>
</evidence>
<evidence type="ECO:0000256" key="8">
    <source>
        <dbReference type="ARBA" id="ARBA00022989"/>
    </source>
</evidence>
<keyword evidence="9 10" id="KW-0472">Membrane</keyword>
<dbReference type="Proteomes" id="UP000193218">
    <property type="component" value="Unassembled WGS sequence"/>
</dbReference>
<dbReference type="EMBL" id="NBSH01000003">
    <property type="protein sequence ID" value="ORX39298.1"/>
    <property type="molecule type" value="Genomic_DNA"/>
</dbReference>
<accession>A0A1Y1UMM1</accession>
<evidence type="ECO:0000313" key="12">
    <source>
        <dbReference type="EMBL" id="ORX39298.1"/>
    </source>
</evidence>
<sequence length="757" mass="85736">MSRNIGNSRDHRGRGSYCWSPGHEHSLRLTPSLLCTGKQASCPPENLVERPAHTKRRTTENYPFKMSTAPEDGLRQRHPQSVTTAEADPSGKVAKKDVFGSQGPQSWKRRHQGLLQDKLGRTGAGPLVPSFSVAVRMLLLIRSAGAMYSLISDCDEVFNFLEPLHYFRHNSGFQTWELLPEYAIRSWAYVLLHWPLAHLAPMILRVGKRQQFFALRLSLGLVSSLCEAKFYRAVVEAVNEHVGRYTLFAMAFSAGMWSASVAFLPSSFTMYTTLLACSYSFHPATSDSIGISRIRKATFFVALGAIVGWPFSAAIGIPLVFEYLFLTGGDVAVGGARSTLTAKRWQSMISAVVISLSIVPAVYLIDSWAYGRQTFPTLNIVLYNIFSSNGPDLYGISPWWYYLANLFLNFNYLLPFALVSLPGLLVTYFVDNRRLGKSQMSPKAGETSPYTLLATRLAPFYLWLVIMSLQPHKEERFMFPLYPLLCFNAAVGIYLIKGWAEVAYIKVTKSPYQASKSTWFSNFSLFCIVIPSLLSISRVLALHHFYHGPFEIVRHFQYSTIPGILSSLGYSPIPLRYKPKPREKITPDWDYSPLAKMDDPITLCYGTEWYRYPSSYFIPEGVNVQWVRTDFDGMMPRKWEASAISSSVWPRSETRVSRPGRFNGENKASAEPGTYVQPQQCDYIVASHMPSTRHTTLEPDWAASPEWQKEFCTPFLDAEGSQWWARLYWVPGDLLEAGRQWGEYCLLRNVDRAKKRA</sequence>
<name>A0A1Y1UMM1_9TREE</name>
<dbReference type="GeneID" id="33556945"/>
<reference evidence="12 13" key="1">
    <citation type="submission" date="2017-03" db="EMBL/GenBank/DDBJ databases">
        <title>Widespread Adenine N6-methylation of Active Genes in Fungi.</title>
        <authorList>
            <consortium name="DOE Joint Genome Institute"/>
            <person name="Mondo S.J."/>
            <person name="Dannebaum R.O."/>
            <person name="Kuo R.C."/>
            <person name="Louie K.B."/>
            <person name="Bewick A.J."/>
            <person name="Labutti K."/>
            <person name="Haridas S."/>
            <person name="Kuo A."/>
            <person name="Salamov A."/>
            <person name="Ahrendt S.R."/>
            <person name="Lau R."/>
            <person name="Bowen B.P."/>
            <person name="Lipzen A."/>
            <person name="Sullivan W."/>
            <person name="Andreopoulos W.B."/>
            <person name="Clum A."/>
            <person name="Lindquist E."/>
            <person name="Daum C."/>
            <person name="Northen T.R."/>
            <person name="Ramamoorthy G."/>
            <person name="Schmitz R.J."/>
            <person name="Gryganskyi A."/>
            <person name="Culley D."/>
            <person name="Magnuson J."/>
            <person name="James T.Y."/>
            <person name="O'Malley M.A."/>
            <person name="Stajich J.E."/>
            <person name="Spatafora J.W."/>
            <person name="Visel A."/>
            <person name="Grigoriev I.V."/>
        </authorList>
    </citation>
    <scope>NUCLEOTIDE SEQUENCE [LARGE SCALE GENOMIC DNA]</scope>
    <source>
        <strain evidence="12 13">NRRL Y-17943</strain>
    </source>
</reference>
<keyword evidence="7 10" id="KW-0256">Endoplasmic reticulum</keyword>
<comment type="pathway">
    <text evidence="2">Protein modification; protein glycosylation.</text>
</comment>
<feature type="transmembrane region" description="Helical" evidence="10">
    <location>
        <begin position="299"/>
        <end position="325"/>
    </location>
</feature>
<comment type="similarity">
    <text evidence="3 10">Belongs to the glycosyltransferase 22 family.</text>
</comment>
<feature type="transmembrane region" description="Helical" evidence="10">
    <location>
        <begin position="345"/>
        <end position="365"/>
    </location>
</feature>
<dbReference type="GO" id="GO:0000026">
    <property type="term" value="F:alpha-1,2-mannosyltransferase activity"/>
    <property type="evidence" value="ECO:0007669"/>
    <property type="project" value="TreeGrafter"/>
</dbReference>
<dbReference type="GO" id="GO:0005789">
    <property type="term" value="C:endoplasmic reticulum membrane"/>
    <property type="evidence" value="ECO:0007669"/>
    <property type="project" value="UniProtKB-SubCell"/>
</dbReference>
<feature type="transmembrane region" description="Helical" evidence="10">
    <location>
        <begin position="412"/>
        <end position="430"/>
    </location>
</feature>